<accession>M0IEV6</accession>
<dbReference type="InterPro" id="IPR050276">
    <property type="entry name" value="MshD_Acetyltransferase"/>
</dbReference>
<protein>
    <submittedName>
        <fullName evidence="2">Putative acetyltransferase</fullName>
    </submittedName>
</protein>
<dbReference type="InterPro" id="IPR016181">
    <property type="entry name" value="Acyl_CoA_acyltransferase"/>
</dbReference>
<dbReference type="STRING" id="662479.C440_09537"/>
<dbReference type="PANTHER" id="PTHR43617:SF34">
    <property type="entry name" value="PUTATIVE-RELATED"/>
    <property type="match status" value="1"/>
</dbReference>
<evidence type="ECO:0000259" key="1">
    <source>
        <dbReference type="PROSITE" id="PS51186"/>
    </source>
</evidence>
<dbReference type="CDD" id="cd04301">
    <property type="entry name" value="NAT_SF"/>
    <property type="match status" value="1"/>
</dbReference>
<evidence type="ECO:0000313" key="2">
    <source>
        <dbReference type="EMBL" id="ELZ95310.1"/>
    </source>
</evidence>
<dbReference type="AlphaFoldDB" id="M0IEV6"/>
<dbReference type="EMBL" id="AOLN01000011">
    <property type="protein sequence ID" value="ELZ95310.1"/>
    <property type="molecule type" value="Genomic_DNA"/>
</dbReference>
<keyword evidence="3" id="KW-1185">Reference proteome</keyword>
<dbReference type="Pfam" id="PF00583">
    <property type="entry name" value="Acetyltransf_1"/>
    <property type="match status" value="1"/>
</dbReference>
<dbReference type="OrthoDB" id="11597at2157"/>
<feature type="domain" description="N-acetyltransferase" evidence="1">
    <location>
        <begin position="9"/>
        <end position="189"/>
    </location>
</feature>
<comment type="caution">
    <text evidence="2">The sequence shown here is derived from an EMBL/GenBank/DDBJ whole genome shotgun (WGS) entry which is preliminary data.</text>
</comment>
<dbReference type="GO" id="GO:0016747">
    <property type="term" value="F:acyltransferase activity, transferring groups other than amino-acyl groups"/>
    <property type="evidence" value="ECO:0007669"/>
    <property type="project" value="InterPro"/>
</dbReference>
<dbReference type="SUPFAM" id="SSF55729">
    <property type="entry name" value="Acyl-CoA N-acyltransferases (Nat)"/>
    <property type="match status" value="1"/>
</dbReference>
<dbReference type="PROSITE" id="PS51186">
    <property type="entry name" value="GNAT"/>
    <property type="match status" value="1"/>
</dbReference>
<proteinExistence type="predicted"/>
<dbReference type="PATRIC" id="fig|662479.7.peg.1936"/>
<keyword evidence="2" id="KW-0808">Transferase</keyword>
<dbReference type="RefSeq" id="WP_008320170.1">
    <property type="nucleotide sequence ID" value="NZ_AOLN01000011.1"/>
</dbReference>
<dbReference type="InterPro" id="IPR000182">
    <property type="entry name" value="GNAT_dom"/>
</dbReference>
<dbReference type="PANTHER" id="PTHR43617">
    <property type="entry name" value="L-AMINO ACID N-ACETYLTRANSFERASE"/>
    <property type="match status" value="1"/>
</dbReference>
<dbReference type="Gene3D" id="3.40.630.30">
    <property type="match status" value="1"/>
</dbReference>
<sequence>MDADSLVTIDIRPPASRAEIRGVWRVNARCWVKAYDHILPPEALPDRSTPPDETRLRDRLDYANTLNETESGRHVVAVETQGETDEVVGFAATRWNDDETKSFVGDDDAGLWLLYVEPSRWGEGIGSALLADVAAAVPDGYDRLVLEAFAENEAAIGFYRSQGFETLYRDESEVGGEMYPVVVMARPLTG</sequence>
<evidence type="ECO:0000313" key="3">
    <source>
        <dbReference type="Proteomes" id="UP000011550"/>
    </source>
</evidence>
<dbReference type="Proteomes" id="UP000011550">
    <property type="component" value="Unassembled WGS sequence"/>
</dbReference>
<gene>
    <name evidence="2" type="ORF">C440_09537</name>
</gene>
<reference evidence="2 3" key="1">
    <citation type="journal article" date="2014" name="PLoS Genet.">
        <title>Phylogenetically driven sequencing of extremely halophilic archaea reveals strategies for static and dynamic osmo-response.</title>
        <authorList>
            <person name="Becker E.A."/>
            <person name="Seitzer P.M."/>
            <person name="Tritt A."/>
            <person name="Larsen D."/>
            <person name="Krusor M."/>
            <person name="Yao A.I."/>
            <person name="Wu D."/>
            <person name="Madern D."/>
            <person name="Eisen J.A."/>
            <person name="Darling A.E."/>
            <person name="Facciotti M.T."/>
        </authorList>
    </citation>
    <scope>NUCLEOTIDE SEQUENCE [LARGE SCALE GENOMIC DNA]</scope>
    <source>
        <strain evidence="2 3">ATCC BAA-1512</strain>
    </source>
</reference>
<organism evidence="2 3">
    <name type="scientific">Haloferax mucosum ATCC BAA-1512</name>
    <dbReference type="NCBI Taxonomy" id="662479"/>
    <lineage>
        <taxon>Archaea</taxon>
        <taxon>Methanobacteriati</taxon>
        <taxon>Methanobacteriota</taxon>
        <taxon>Stenosarchaea group</taxon>
        <taxon>Halobacteria</taxon>
        <taxon>Halobacteriales</taxon>
        <taxon>Haloferacaceae</taxon>
        <taxon>Haloferax</taxon>
    </lineage>
</organism>
<name>M0IEV6_9EURY</name>